<organism evidence="1 2">
    <name type="scientific">Novipirellula aureliae</name>
    <dbReference type="NCBI Taxonomy" id="2527966"/>
    <lineage>
        <taxon>Bacteria</taxon>
        <taxon>Pseudomonadati</taxon>
        <taxon>Planctomycetota</taxon>
        <taxon>Planctomycetia</taxon>
        <taxon>Pirellulales</taxon>
        <taxon>Pirellulaceae</taxon>
        <taxon>Novipirellula</taxon>
    </lineage>
</organism>
<dbReference type="EMBL" id="SJPY01000003">
    <property type="protein sequence ID" value="TWU43508.1"/>
    <property type="molecule type" value="Genomic_DNA"/>
</dbReference>
<keyword evidence="2" id="KW-1185">Reference proteome</keyword>
<protein>
    <submittedName>
        <fullName evidence="1">Uncharacterized protein</fullName>
    </submittedName>
</protein>
<dbReference type="AlphaFoldDB" id="A0A5C6E3P2"/>
<comment type="caution">
    <text evidence="1">The sequence shown here is derived from an EMBL/GenBank/DDBJ whole genome shotgun (WGS) entry which is preliminary data.</text>
</comment>
<reference evidence="1 2" key="1">
    <citation type="submission" date="2019-02" db="EMBL/GenBank/DDBJ databases">
        <title>Deep-cultivation of Planctomycetes and their phenomic and genomic characterization uncovers novel biology.</title>
        <authorList>
            <person name="Wiegand S."/>
            <person name="Jogler M."/>
            <person name="Boedeker C."/>
            <person name="Pinto D."/>
            <person name="Vollmers J."/>
            <person name="Rivas-Marin E."/>
            <person name="Kohn T."/>
            <person name="Peeters S.H."/>
            <person name="Heuer A."/>
            <person name="Rast P."/>
            <person name="Oberbeckmann S."/>
            <person name="Bunk B."/>
            <person name="Jeske O."/>
            <person name="Meyerdierks A."/>
            <person name="Storesund J.E."/>
            <person name="Kallscheuer N."/>
            <person name="Luecker S."/>
            <person name="Lage O.M."/>
            <person name="Pohl T."/>
            <person name="Merkel B.J."/>
            <person name="Hornburger P."/>
            <person name="Mueller R.-W."/>
            <person name="Bruemmer F."/>
            <person name="Labrenz M."/>
            <person name="Spormann A.M."/>
            <person name="Op Den Camp H."/>
            <person name="Overmann J."/>
            <person name="Amann R."/>
            <person name="Jetten M.S.M."/>
            <person name="Mascher T."/>
            <person name="Medema M.H."/>
            <person name="Devos D.P."/>
            <person name="Kaster A.-K."/>
            <person name="Ovreas L."/>
            <person name="Rohde M."/>
            <person name="Galperin M.Y."/>
            <person name="Jogler C."/>
        </authorList>
    </citation>
    <scope>NUCLEOTIDE SEQUENCE [LARGE SCALE GENOMIC DNA]</scope>
    <source>
        <strain evidence="1 2">Q31b</strain>
    </source>
</reference>
<proteinExistence type="predicted"/>
<name>A0A5C6E3P2_9BACT</name>
<evidence type="ECO:0000313" key="1">
    <source>
        <dbReference type="EMBL" id="TWU43508.1"/>
    </source>
</evidence>
<dbReference type="Proteomes" id="UP000315471">
    <property type="component" value="Unassembled WGS sequence"/>
</dbReference>
<gene>
    <name evidence="1" type="ORF">Q31b_25490</name>
</gene>
<accession>A0A5C6E3P2</accession>
<sequence precursor="true">MVALAHPGLGTPWAGHILGLGTPFAGALSRLKIRVVVVDETLTHHEVGYSLFEPLFRTFLHLEQSHE</sequence>
<evidence type="ECO:0000313" key="2">
    <source>
        <dbReference type="Proteomes" id="UP000315471"/>
    </source>
</evidence>